<dbReference type="GO" id="GO:0046872">
    <property type="term" value="F:metal ion binding"/>
    <property type="evidence" value="ECO:0007669"/>
    <property type="project" value="UniProtKB-UniRule"/>
</dbReference>
<keyword evidence="12" id="KW-1185">Reference proteome</keyword>
<proteinExistence type="inferred from homology"/>
<evidence type="ECO:0000256" key="2">
    <source>
        <dbReference type="ARBA" id="ARBA00022679"/>
    </source>
</evidence>
<dbReference type="PANTHER" id="PTHR20275">
    <property type="entry name" value="NAD KINASE"/>
    <property type="match status" value="1"/>
</dbReference>
<evidence type="ECO:0000256" key="3">
    <source>
        <dbReference type="ARBA" id="ARBA00022741"/>
    </source>
</evidence>
<dbReference type="SUPFAM" id="SSF111331">
    <property type="entry name" value="NAD kinase/diacylglycerol kinase-like"/>
    <property type="match status" value="1"/>
</dbReference>
<dbReference type="Gene3D" id="3.40.50.10330">
    <property type="entry name" value="Probable inorganic polyphosphate/atp-NAD kinase, domain 1"/>
    <property type="match status" value="1"/>
</dbReference>
<dbReference type="AlphaFoldDB" id="A0AAX2SEQ4"/>
<keyword evidence="5 9" id="KW-0067">ATP-binding</keyword>
<dbReference type="GO" id="GO:0051287">
    <property type="term" value="F:NAD binding"/>
    <property type="evidence" value="ECO:0007669"/>
    <property type="project" value="UniProtKB-ARBA"/>
</dbReference>
<comment type="subcellular location">
    <subcellularLocation>
        <location evidence="9">Cytoplasm</location>
    </subcellularLocation>
</comment>
<comment type="cofactor">
    <cofactor evidence="9">
        <name>a divalent metal cation</name>
        <dbReference type="ChEBI" id="CHEBI:60240"/>
    </cofactor>
</comment>
<feature type="binding site" evidence="9">
    <location>
        <begin position="190"/>
        <end position="195"/>
    </location>
    <ligand>
        <name>NAD(+)</name>
        <dbReference type="ChEBI" id="CHEBI:57540"/>
    </ligand>
</feature>
<comment type="caution">
    <text evidence="9">Lacks conserved residue(s) required for the propagation of feature annotation.</text>
</comment>
<comment type="similarity">
    <text evidence="9">Belongs to the NAD kinase family.</text>
</comment>
<dbReference type="Gene3D" id="2.60.200.30">
    <property type="entry name" value="Probable inorganic polyphosphate/atp-NAD kinase, domain 2"/>
    <property type="match status" value="1"/>
</dbReference>
<dbReference type="EC" id="2.7.1.23" evidence="9"/>
<dbReference type="FunFam" id="2.60.200.30:FF:000007">
    <property type="entry name" value="NAD kinase"/>
    <property type="match status" value="1"/>
</dbReference>
<dbReference type="GO" id="GO:0005737">
    <property type="term" value="C:cytoplasm"/>
    <property type="evidence" value="ECO:0007669"/>
    <property type="project" value="UniProtKB-SubCell"/>
</dbReference>
<reference evidence="11 12" key="1">
    <citation type="submission" date="2019-03" db="EMBL/GenBank/DDBJ databases">
        <title>Genome Sequencing and Assembly of Various Microbes Isolated from Alder Root Nodule.</title>
        <authorList>
            <person name="Swanson E."/>
            <person name="Sevigny J.L."/>
            <person name="Pesce C."/>
            <person name="Davis I."/>
            <person name="Kleiner V."/>
            <person name="Tisa L."/>
        </authorList>
    </citation>
    <scope>NUCLEOTIDE SEQUENCE [LARGE SCALE GENOMIC DNA]</scope>
    <source>
        <strain evidence="11 12">4R-31</strain>
    </source>
</reference>
<dbReference type="GO" id="GO:0005524">
    <property type="term" value="F:ATP binding"/>
    <property type="evidence" value="ECO:0007669"/>
    <property type="project" value="UniProtKB-KW"/>
</dbReference>
<dbReference type="InterPro" id="IPR002504">
    <property type="entry name" value="NADK"/>
</dbReference>
<accession>A0AAX2SEQ4</accession>
<keyword evidence="3 9" id="KW-0547">Nucleotide-binding</keyword>
<evidence type="ECO:0000256" key="5">
    <source>
        <dbReference type="ARBA" id="ARBA00022840"/>
    </source>
</evidence>
<dbReference type="HAMAP" id="MF_00361">
    <property type="entry name" value="NAD_kinase"/>
    <property type="match status" value="1"/>
</dbReference>
<feature type="binding site" evidence="9">
    <location>
        <begin position="149"/>
        <end position="150"/>
    </location>
    <ligand>
        <name>NAD(+)</name>
        <dbReference type="ChEBI" id="CHEBI:57540"/>
    </ligand>
</feature>
<evidence type="ECO:0000256" key="1">
    <source>
        <dbReference type="ARBA" id="ARBA00022490"/>
    </source>
</evidence>
<dbReference type="GO" id="GO:0019674">
    <property type="term" value="P:NAD+ metabolic process"/>
    <property type="evidence" value="ECO:0007669"/>
    <property type="project" value="InterPro"/>
</dbReference>
<organism evidence="11 12">
    <name type="scientific">Kocuria rhizophila</name>
    <dbReference type="NCBI Taxonomy" id="72000"/>
    <lineage>
        <taxon>Bacteria</taxon>
        <taxon>Bacillati</taxon>
        <taxon>Actinomycetota</taxon>
        <taxon>Actinomycetes</taxon>
        <taxon>Micrococcales</taxon>
        <taxon>Micrococcaceae</taxon>
        <taxon>Kocuria</taxon>
    </lineage>
</organism>
<evidence type="ECO:0000256" key="6">
    <source>
        <dbReference type="ARBA" id="ARBA00022857"/>
    </source>
</evidence>
<comment type="caution">
    <text evidence="11">The sequence shown here is derived from an EMBL/GenBank/DDBJ whole genome shotgun (WGS) entry which is preliminary data.</text>
</comment>
<keyword evidence="1 9" id="KW-0963">Cytoplasm</keyword>
<dbReference type="Proteomes" id="UP000298017">
    <property type="component" value="Unassembled WGS sequence"/>
</dbReference>
<dbReference type="EMBL" id="SPNK01000004">
    <property type="protein sequence ID" value="TFI02073.1"/>
    <property type="molecule type" value="Genomic_DNA"/>
</dbReference>
<dbReference type="RefSeq" id="WP_102613910.1">
    <property type="nucleotide sequence ID" value="NZ_CABMOG010000015.1"/>
</dbReference>
<dbReference type="InterPro" id="IPR016064">
    <property type="entry name" value="NAD/diacylglycerol_kinase_sf"/>
</dbReference>
<feature type="region of interest" description="Disordered" evidence="10">
    <location>
        <begin position="331"/>
        <end position="360"/>
    </location>
</feature>
<dbReference type="GO" id="GO:0003951">
    <property type="term" value="F:NAD+ kinase activity"/>
    <property type="evidence" value="ECO:0007669"/>
    <property type="project" value="UniProtKB-UniRule"/>
</dbReference>
<feature type="binding site" evidence="9">
    <location>
        <position position="80"/>
    </location>
    <ligand>
        <name>NAD(+)</name>
        <dbReference type="ChEBI" id="CHEBI:57540"/>
    </ligand>
</feature>
<keyword evidence="7 9" id="KW-0520">NAD</keyword>
<evidence type="ECO:0000256" key="8">
    <source>
        <dbReference type="ARBA" id="ARBA00047925"/>
    </source>
</evidence>
<feature type="binding site" evidence="9">
    <location>
        <position position="160"/>
    </location>
    <ligand>
        <name>NAD(+)</name>
        <dbReference type="ChEBI" id="CHEBI:57540"/>
    </ligand>
</feature>
<evidence type="ECO:0000256" key="10">
    <source>
        <dbReference type="SAM" id="MobiDB-lite"/>
    </source>
</evidence>
<dbReference type="NCBIfam" id="NF002892">
    <property type="entry name" value="PRK03372.1"/>
    <property type="match status" value="1"/>
</dbReference>
<evidence type="ECO:0000313" key="11">
    <source>
        <dbReference type="EMBL" id="TFI02073.1"/>
    </source>
</evidence>
<dbReference type="Pfam" id="PF01513">
    <property type="entry name" value="NAD_kinase"/>
    <property type="match status" value="1"/>
</dbReference>
<keyword evidence="6 9" id="KW-0521">NADP</keyword>
<sequence length="360" mass="38975">MSRKILVMTHTGRPEAKDAARQSCAQLHSAGLVPVLSRPDLEALCADGLDMSPVEILEEDVALKDIEIVMVLGGDGSILRAAELVRGVDTPLLGVNLGHVGFLAESERSGLNETVEAIVDGRYTVERRMALDVTVWEHRRKVLHTWALNEASVEKGDREKMIEVVTEVDRRPLSTFGCDGVVMATPTGSTAYAFSAGGPVVWPEVEALLMVPLSAHALFSRPLVISPRSMLAVEVLTRTDARGVLWCDGRRTVDLPPGSRIEVRHSEKSVNLARMHATPFSERLVKKFELPIAGWRGPRPGEQVESMTTALPMVQPTTVVAQDLSQPKLSVGREIPHHGPRGRGGTCTPDADDLNGTSGS</sequence>
<dbReference type="GO" id="GO:0006741">
    <property type="term" value="P:NADP+ biosynthetic process"/>
    <property type="evidence" value="ECO:0007669"/>
    <property type="project" value="UniProtKB-UniRule"/>
</dbReference>
<feature type="active site" description="Proton acceptor" evidence="9">
    <location>
        <position position="75"/>
    </location>
</feature>
<name>A0AAX2SEQ4_KOCRH</name>
<evidence type="ECO:0000313" key="12">
    <source>
        <dbReference type="Proteomes" id="UP000298017"/>
    </source>
</evidence>
<comment type="function">
    <text evidence="9">Involved in the regulation of the intracellular balance of NAD and NADP, and is a key enzyme in the biosynthesis of NADP. Catalyzes specifically the phosphorylation on 2'-hydroxyl of the adenosine moiety of NAD to yield NADP.</text>
</comment>
<feature type="binding site" evidence="9">
    <location>
        <position position="179"/>
    </location>
    <ligand>
        <name>NAD(+)</name>
        <dbReference type="ChEBI" id="CHEBI:57540"/>
    </ligand>
</feature>
<dbReference type="InterPro" id="IPR017437">
    <property type="entry name" value="ATP-NAD_kinase_PpnK-typ_C"/>
</dbReference>
<evidence type="ECO:0000256" key="9">
    <source>
        <dbReference type="HAMAP-Rule" id="MF_00361"/>
    </source>
</evidence>
<dbReference type="InterPro" id="IPR017438">
    <property type="entry name" value="ATP-NAD_kinase_N"/>
</dbReference>
<keyword evidence="2 9" id="KW-0808">Transferase</keyword>
<feature type="binding site" evidence="9">
    <location>
        <begin position="75"/>
        <end position="76"/>
    </location>
    <ligand>
        <name>NAD(+)</name>
        <dbReference type="ChEBI" id="CHEBI:57540"/>
    </ligand>
</feature>
<comment type="catalytic activity">
    <reaction evidence="8 9">
        <text>NAD(+) + ATP = ADP + NADP(+) + H(+)</text>
        <dbReference type="Rhea" id="RHEA:18629"/>
        <dbReference type="ChEBI" id="CHEBI:15378"/>
        <dbReference type="ChEBI" id="CHEBI:30616"/>
        <dbReference type="ChEBI" id="CHEBI:57540"/>
        <dbReference type="ChEBI" id="CHEBI:58349"/>
        <dbReference type="ChEBI" id="CHEBI:456216"/>
        <dbReference type="EC" id="2.7.1.23"/>
    </reaction>
</comment>
<protein>
    <recommendedName>
        <fullName evidence="9">NAD kinase</fullName>
        <ecNumber evidence="9">2.7.1.23</ecNumber>
    </recommendedName>
    <alternativeName>
        <fullName evidence="9">ATP-dependent NAD kinase</fullName>
    </alternativeName>
</protein>
<dbReference type="Pfam" id="PF20143">
    <property type="entry name" value="NAD_kinase_C"/>
    <property type="match status" value="1"/>
</dbReference>
<dbReference type="PANTHER" id="PTHR20275:SF0">
    <property type="entry name" value="NAD KINASE"/>
    <property type="match status" value="1"/>
</dbReference>
<keyword evidence="4 9" id="KW-0418">Kinase</keyword>
<evidence type="ECO:0000256" key="4">
    <source>
        <dbReference type="ARBA" id="ARBA00022777"/>
    </source>
</evidence>
<evidence type="ECO:0000256" key="7">
    <source>
        <dbReference type="ARBA" id="ARBA00023027"/>
    </source>
</evidence>
<gene>
    <name evidence="9" type="primary">nadK</name>
    <name evidence="11" type="ORF">E4P33_05915</name>
</gene>